<dbReference type="Proteomes" id="UP000509597">
    <property type="component" value="Chromosome"/>
</dbReference>
<organism evidence="5 6">
    <name type="scientific">Chitinibacter bivalviorum</name>
    <dbReference type="NCBI Taxonomy" id="2739434"/>
    <lineage>
        <taxon>Bacteria</taxon>
        <taxon>Pseudomonadati</taxon>
        <taxon>Pseudomonadota</taxon>
        <taxon>Betaproteobacteria</taxon>
        <taxon>Neisseriales</taxon>
        <taxon>Chitinibacteraceae</taxon>
        <taxon>Chitinibacter</taxon>
    </lineage>
</organism>
<dbReference type="InterPro" id="IPR000160">
    <property type="entry name" value="GGDEF_dom"/>
</dbReference>
<evidence type="ECO:0000259" key="2">
    <source>
        <dbReference type="PROSITE" id="PS50883"/>
    </source>
</evidence>
<dbReference type="SUPFAM" id="SSF141868">
    <property type="entry name" value="EAL domain-like"/>
    <property type="match status" value="1"/>
</dbReference>
<dbReference type="SMART" id="SM00052">
    <property type="entry name" value="EAL"/>
    <property type="match status" value="1"/>
</dbReference>
<dbReference type="InterPro" id="IPR043128">
    <property type="entry name" value="Rev_trsase/Diguanyl_cyclase"/>
</dbReference>
<dbReference type="Gene3D" id="3.20.20.450">
    <property type="entry name" value="EAL domain"/>
    <property type="match status" value="1"/>
</dbReference>
<dbReference type="PROSITE" id="PS50887">
    <property type="entry name" value="GGDEF"/>
    <property type="match status" value="1"/>
</dbReference>
<dbReference type="PANTHER" id="PTHR33121:SF76">
    <property type="entry name" value="SIGNALING PROTEIN"/>
    <property type="match status" value="1"/>
</dbReference>
<dbReference type="PROSITE" id="PS50883">
    <property type="entry name" value="EAL"/>
    <property type="match status" value="1"/>
</dbReference>
<dbReference type="InterPro" id="IPR046342">
    <property type="entry name" value="CBS_dom_sf"/>
</dbReference>
<keyword evidence="6" id="KW-1185">Reference proteome</keyword>
<evidence type="ECO:0000313" key="5">
    <source>
        <dbReference type="EMBL" id="QLG89711.1"/>
    </source>
</evidence>
<dbReference type="Pfam" id="PF00990">
    <property type="entry name" value="GGDEF"/>
    <property type="match status" value="1"/>
</dbReference>
<name>A0A7H9BNT7_9NEIS</name>
<dbReference type="InterPro" id="IPR000644">
    <property type="entry name" value="CBS_dom"/>
</dbReference>
<sequence>MPKLSLPEQFSTELLHIIHEQQLSALFQPIAALNDGQAFGFEGLIRGPSAHFLHSPINLFQTAEQCGLLSELDIACRKVVIRAFAESGLPGKLFLNVCPSSLTLPSFRPGATLEFLKTVGLAPQRVVIELTETQAISDYDLLSKAIGHYREMGFKIALDDLGEGFSSLRLWSELKPDFVKIDKYFINGINNDAQKRQFVRSIQHIALNTSTRVIAEGIETPAELETIQRIGINLAQGYLISRPQPHPSVQLQLPRLTIERPITLNQRSTTAGSLLKDTPAVSANDSNETVWQRFHAQPELYAIPVLENDRPIGLLKRHDILEMFSRPFSRELFGTRSCATQMDRQPLIVEQATSLTELARQVTSSERRYLTDGFILTEQGRYLGMGTGQDLIRAMTELQISSARHANPLTGLPGNVPIQNAIASLLQDQINFVVVYADLDHFKPYNDIYGYARGDDVLQLLGQLLQHHFDPSLDFVGHIGGDDFILLLRSSDWHLRCEQLLSDFSIRTRDFFNAEDLAFGSYTAPNRQGEIERHPLLSLSLGAAHIVASQFESHHEVASIASSAKSMAKQQQGNALFVERRLTLRNEDSKYATEV</sequence>
<dbReference type="PROSITE" id="PS51371">
    <property type="entry name" value="CBS"/>
    <property type="match status" value="1"/>
</dbReference>
<dbReference type="KEGG" id="chiz:HQ393_16465"/>
<dbReference type="SUPFAM" id="SSF55073">
    <property type="entry name" value="Nucleotide cyclase"/>
    <property type="match status" value="1"/>
</dbReference>
<evidence type="ECO:0000256" key="1">
    <source>
        <dbReference type="PROSITE-ProRule" id="PRU00703"/>
    </source>
</evidence>
<dbReference type="GO" id="GO:0071111">
    <property type="term" value="F:cyclic-guanylate-specific phosphodiesterase activity"/>
    <property type="evidence" value="ECO:0007669"/>
    <property type="project" value="InterPro"/>
</dbReference>
<dbReference type="InterPro" id="IPR050706">
    <property type="entry name" value="Cyclic-di-GMP_PDE-like"/>
</dbReference>
<dbReference type="CDD" id="cd04598">
    <property type="entry name" value="CBS_pair_GGDEF_EAL"/>
    <property type="match status" value="1"/>
</dbReference>
<dbReference type="CDD" id="cd01948">
    <property type="entry name" value="EAL"/>
    <property type="match status" value="1"/>
</dbReference>
<dbReference type="Pfam" id="PF00571">
    <property type="entry name" value="CBS"/>
    <property type="match status" value="1"/>
</dbReference>
<gene>
    <name evidence="5" type="ORF">HQ393_16465</name>
</gene>
<dbReference type="Gene3D" id="3.10.580.10">
    <property type="entry name" value="CBS-domain"/>
    <property type="match status" value="1"/>
</dbReference>
<evidence type="ECO:0000313" key="6">
    <source>
        <dbReference type="Proteomes" id="UP000509597"/>
    </source>
</evidence>
<keyword evidence="1" id="KW-0129">CBS domain</keyword>
<dbReference type="InterPro" id="IPR035919">
    <property type="entry name" value="EAL_sf"/>
</dbReference>
<dbReference type="PANTHER" id="PTHR33121">
    <property type="entry name" value="CYCLIC DI-GMP PHOSPHODIESTERASE PDEF"/>
    <property type="match status" value="1"/>
</dbReference>
<dbReference type="SMART" id="SM00267">
    <property type="entry name" value="GGDEF"/>
    <property type="match status" value="1"/>
</dbReference>
<reference evidence="5 6" key="1">
    <citation type="submission" date="2020-07" db="EMBL/GenBank/DDBJ databases">
        <title>Complete genome sequence of Chitinibacter sp. 2T18.</title>
        <authorList>
            <person name="Bae J.-W."/>
            <person name="Choi J.-W."/>
        </authorList>
    </citation>
    <scope>NUCLEOTIDE SEQUENCE [LARGE SCALE GENOMIC DNA]</scope>
    <source>
        <strain evidence="5 6">2T18</strain>
    </source>
</reference>
<feature type="domain" description="GGDEF" evidence="3">
    <location>
        <begin position="430"/>
        <end position="581"/>
    </location>
</feature>
<feature type="domain" description="EAL" evidence="2">
    <location>
        <begin position="7"/>
        <end position="257"/>
    </location>
</feature>
<dbReference type="InterPro" id="IPR029787">
    <property type="entry name" value="Nucleotide_cyclase"/>
</dbReference>
<dbReference type="Pfam" id="PF00563">
    <property type="entry name" value="EAL"/>
    <property type="match status" value="1"/>
</dbReference>
<proteinExistence type="predicted"/>
<accession>A0A7H9BNT7</accession>
<evidence type="ECO:0000259" key="4">
    <source>
        <dbReference type="PROSITE" id="PS51371"/>
    </source>
</evidence>
<evidence type="ECO:0000259" key="3">
    <source>
        <dbReference type="PROSITE" id="PS50887"/>
    </source>
</evidence>
<feature type="domain" description="CBS" evidence="4">
    <location>
        <begin position="274"/>
        <end position="332"/>
    </location>
</feature>
<protein>
    <submittedName>
        <fullName evidence="5">EAL domain-containing protein</fullName>
    </submittedName>
</protein>
<dbReference type="InterPro" id="IPR001633">
    <property type="entry name" value="EAL_dom"/>
</dbReference>
<dbReference type="SUPFAM" id="SSF54631">
    <property type="entry name" value="CBS-domain pair"/>
    <property type="match status" value="1"/>
</dbReference>
<dbReference type="AlphaFoldDB" id="A0A7H9BNT7"/>
<dbReference type="EMBL" id="CP058627">
    <property type="protein sequence ID" value="QLG89711.1"/>
    <property type="molecule type" value="Genomic_DNA"/>
</dbReference>
<dbReference type="RefSeq" id="WP_179356692.1">
    <property type="nucleotide sequence ID" value="NZ_CP058627.1"/>
</dbReference>
<dbReference type="NCBIfam" id="TIGR00254">
    <property type="entry name" value="GGDEF"/>
    <property type="match status" value="1"/>
</dbReference>
<dbReference type="Gene3D" id="3.30.70.270">
    <property type="match status" value="1"/>
</dbReference>